<dbReference type="InterPro" id="IPR016181">
    <property type="entry name" value="Acyl_CoA_acyltransferase"/>
</dbReference>
<dbReference type="GeneID" id="74306687"/>
<evidence type="ECO:0000313" key="3">
    <source>
        <dbReference type="EMBL" id="UUX93159.1"/>
    </source>
</evidence>
<evidence type="ECO:0000313" key="4">
    <source>
        <dbReference type="Proteomes" id="UP001060368"/>
    </source>
</evidence>
<keyword evidence="1" id="KW-0808">Transferase</keyword>
<keyword evidence="4" id="KW-1185">Reference proteome</keyword>
<organism evidence="3 4">
    <name type="scientific">Methanoplanus endosymbiosus</name>
    <dbReference type="NCBI Taxonomy" id="33865"/>
    <lineage>
        <taxon>Archaea</taxon>
        <taxon>Methanobacteriati</taxon>
        <taxon>Methanobacteriota</taxon>
        <taxon>Stenosarchaea group</taxon>
        <taxon>Methanomicrobia</taxon>
        <taxon>Methanomicrobiales</taxon>
        <taxon>Methanomicrobiaceae</taxon>
        <taxon>Methanoplanus</taxon>
    </lineage>
</organism>
<sequence>MLINSSPITIRPFEESDSPAVNRILAQSFFSKVHSLTGLSEEKALRLAEDAEIFPDRPIDGYFIAEYKGEIAGAVLLKFTGQNRPAEDVNYWQVAKKHGIIRTLKLLFGFSVLVESVRPEECYIEFIATGSEFRGKGIATALIRHAGNYAEKGGFEEFTLYVASGNPAQKLYERLGFKVQSSYKSRITKIIFGIDTWVYMTMPAWKSGREK</sequence>
<dbReference type="InterPro" id="IPR000182">
    <property type="entry name" value="GNAT_dom"/>
</dbReference>
<name>A0A9E7PQK6_9EURY</name>
<dbReference type="AlphaFoldDB" id="A0A9E7PQK6"/>
<proteinExistence type="predicted"/>
<dbReference type="EMBL" id="CP096115">
    <property type="protein sequence ID" value="UUX93159.1"/>
    <property type="molecule type" value="Genomic_DNA"/>
</dbReference>
<dbReference type="PANTHER" id="PTHR13947:SF37">
    <property type="entry name" value="LD18367P"/>
    <property type="match status" value="1"/>
</dbReference>
<dbReference type="SUPFAM" id="SSF55729">
    <property type="entry name" value="Acyl-CoA N-acyltransferases (Nat)"/>
    <property type="match status" value="1"/>
</dbReference>
<feature type="domain" description="N-acetyltransferase" evidence="2">
    <location>
        <begin position="8"/>
        <end position="205"/>
    </location>
</feature>
<dbReference type="KEGG" id="mend:L6E24_03290"/>
<evidence type="ECO:0000259" key="2">
    <source>
        <dbReference type="PROSITE" id="PS51186"/>
    </source>
</evidence>
<dbReference type="Proteomes" id="UP001060368">
    <property type="component" value="Chromosome"/>
</dbReference>
<gene>
    <name evidence="3" type="ORF">L6E24_03290</name>
</gene>
<dbReference type="RefSeq" id="WP_257743299.1">
    <property type="nucleotide sequence ID" value="NZ_CP096115.1"/>
</dbReference>
<evidence type="ECO:0000256" key="1">
    <source>
        <dbReference type="ARBA" id="ARBA00022679"/>
    </source>
</evidence>
<accession>A0A9E7PQK6</accession>
<reference evidence="3" key="1">
    <citation type="submission" date="2022-04" db="EMBL/GenBank/DDBJ databases">
        <title>Complete genome of Methanoplanus endosymbiosus DSM 3599.</title>
        <authorList>
            <person name="Chen S.-C."/>
            <person name="You Y.-T."/>
            <person name="Zhou Y.-Z."/>
            <person name="Lai M.-C."/>
        </authorList>
    </citation>
    <scope>NUCLEOTIDE SEQUENCE</scope>
    <source>
        <strain evidence="3">DSM 3599</strain>
    </source>
</reference>
<dbReference type="CDD" id="cd04301">
    <property type="entry name" value="NAT_SF"/>
    <property type="match status" value="1"/>
</dbReference>
<dbReference type="Gene3D" id="3.40.630.30">
    <property type="match status" value="1"/>
</dbReference>
<dbReference type="PROSITE" id="PS51186">
    <property type="entry name" value="GNAT"/>
    <property type="match status" value="1"/>
</dbReference>
<dbReference type="Pfam" id="PF00583">
    <property type="entry name" value="Acetyltransf_1"/>
    <property type="match status" value="1"/>
</dbReference>
<dbReference type="InterPro" id="IPR050769">
    <property type="entry name" value="NAT_camello-type"/>
</dbReference>
<dbReference type="GO" id="GO:0008080">
    <property type="term" value="F:N-acetyltransferase activity"/>
    <property type="evidence" value="ECO:0007669"/>
    <property type="project" value="InterPro"/>
</dbReference>
<dbReference type="PANTHER" id="PTHR13947">
    <property type="entry name" value="GNAT FAMILY N-ACETYLTRANSFERASE"/>
    <property type="match status" value="1"/>
</dbReference>
<protein>
    <submittedName>
        <fullName evidence="3">GNAT family N-acetyltransferase</fullName>
    </submittedName>
</protein>